<organism evidence="1 2">
    <name type="scientific">Streptomyces narbonensis</name>
    <dbReference type="NCBI Taxonomy" id="67333"/>
    <lineage>
        <taxon>Bacteria</taxon>
        <taxon>Bacillati</taxon>
        <taxon>Actinomycetota</taxon>
        <taxon>Actinomycetes</taxon>
        <taxon>Kitasatosporales</taxon>
        <taxon>Streptomycetaceae</taxon>
        <taxon>Streptomyces</taxon>
    </lineage>
</organism>
<dbReference type="Proteomes" id="UP001551329">
    <property type="component" value="Unassembled WGS sequence"/>
</dbReference>
<dbReference type="RefSeq" id="WP_358475305.1">
    <property type="nucleotide sequence ID" value="NZ_JBEZAE010000051.1"/>
</dbReference>
<evidence type="ECO:0000313" key="1">
    <source>
        <dbReference type="EMBL" id="MEU7075940.1"/>
    </source>
</evidence>
<sequence length="323" mass="32282">MAVDVPELYRALIAQYLAWPEADEDAYRSVSVSLSGYTRLTGDDTHAAHKHIERLLSSGSGEAMDALGQHWSKVKNRDAASIEAAAQSSATAMAAIADHVEAAKLSVVSIAAELSLATGAGTAAGPLTFGASQAVVTGAVAKNGPRARSVVDGCLEDAYHVLVRLQKDPSVAALEGIAAGLAAGVGGAAGGVGGGVAAGVGADRGWGVPPETGRAIAGGVHVDHAEHQLAAGKLREVATTVLGTTAGALSQAADHHATAAASGSLGATLAPSVNSVLDRLSKANSAFGDHLNGSLPDAVLLISTSQQATDDDNKQRMSQLNAP</sequence>
<gene>
    <name evidence="1" type="ORF">AB0A88_38340</name>
</gene>
<keyword evidence="2" id="KW-1185">Reference proteome</keyword>
<name>A0ABV3CMD0_9ACTN</name>
<protein>
    <submittedName>
        <fullName evidence="1">Uncharacterized protein</fullName>
    </submittedName>
</protein>
<evidence type="ECO:0000313" key="2">
    <source>
        <dbReference type="Proteomes" id="UP001551329"/>
    </source>
</evidence>
<proteinExistence type="predicted"/>
<comment type="caution">
    <text evidence="1">The sequence shown here is derived from an EMBL/GenBank/DDBJ whole genome shotgun (WGS) entry which is preliminary data.</text>
</comment>
<dbReference type="EMBL" id="JBEZAE010000051">
    <property type="protein sequence ID" value="MEU7075940.1"/>
    <property type="molecule type" value="Genomic_DNA"/>
</dbReference>
<reference evidence="1 2" key="1">
    <citation type="submission" date="2024-06" db="EMBL/GenBank/DDBJ databases">
        <title>The Natural Products Discovery Center: Release of the First 8490 Sequenced Strains for Exploring Actinobacteria Biosynthetic Diversity.</title>
        <authorList>
            <person name="Kalkreuter E."/>
            <person name="Kautsar S.A."/>
            <person name="Yang D."/>
            <person name="Bader C.D."/>
            <person name="Teijaro C.N."/>
            <person name="Fluegel L."/>
            <person name="Davis C.M."/>
            <person name="Simpson J.R."/>
            <person name="Lauterbach L."/>
            <person name="Steele A.D."/>
            <person name="Gui C."/>
            <person name="Meng S."/>
            <person name="Li G."/>
            <person name="Viehrig K."/>
            <person name="Ye F."/>
            <person name="Su P."/>
            <person name="Kiefer A.F."/>
            <person name="Nichols A."/>
            <person name="Cepeda A.J."/>
            <person name="Yan W."/>
            <person name="Fan B."/>
            <person name="Jiang Y."/>
            <person name="Adhikari A."/>
            <person name="Zheng C.-J."/>
            <person name="Schuster L."/>
            <person name="Cowan T.M."/>
            <person name="Smanski M.J."/>
            <person name="Chevrette M.G."/>
            <person name="De Carvalho L.P.S."/>
            <person name="Shen B."/>
        </authorList>
    </citation>
    <scope>NUCLEOTIDE SEQUENCE [LARGE SCALE GENOMIC DNA]</scope>
    <source>
        <strain evidence="1 2">NPDC045974</strain>
    </source>
</reference>
<accession>A0ABV3CMD0</accession>